<evidence type="ECO:0000259" key="5">
    <source>
        <dbReference type="PROSITE" id="PS50865"/>
    </source>
</evidence>
<evidence type="ECO:0000256" key="3">
    <source>
        <dbReference type="ARBA" id="ARBA00022833"/>
    </source>
</evidence>
<sequence>MILTCYYCNKSLPKDQLKRCARCLLVTYCSKECQAKSWKASHKFNCNIHPFNASPSKPGELASEAERPAKHSPEWNERELDRSLSRWLELWRSSFCTWTTIALDLANHPADRVMTHCMRLVVEPRESEHDHAKDYQIINAAVVTIASIETKFPELDVYIDPTDFTRFRFVVVLQIEGEVRRVRLVQWNDLNAEKWRKISKDSSAELASDWVQVLTFGVENMSPQEVEGKLGRKKSV</sequence>
<evidence type="ECO:0000313" key="7">
    <source>
        <dbReference type="Proteomes" id="UP000027222"/>
    </source>
</evidence>
<dbReference type="AlphaFoldDB" id="A0A067SHW8"/>
<dbReference type="GO" id="GO:0008270">
    <property type="term" value="F:zinc ion binding"/>
    <property type="evidence" value="ECO:0007669"/>
    <property type="project" value="UniProtKB-KW"/>
</dbReference>
<organism evidence="6 7">
    <name type="scientific">Galerina marginata (strain CBS 339.88)</name>
    <dbReference type="NCBI Taxonomy" id="685588"/>
    <lineage>
        <taxon>Eukaryota</taxon>
        <taxon>Fungi</taxon>
        <taxon>Dikarya</taxon>
        <taxon>Basidiomycota</taxon>
        <taxon>Agaricomycotina</taxon>
        <taxon>Agaricomycetes</taxon>
        <taxon>Agaricomycetidae</taxon>
        <taxon>Agaricales</taxon>
        <taxon>Agaricineae</taxon>
        <taxon>Strophariaceae</taxon>
        <taxon>Galerina</taxon>
    </lineage>
</organism>
<dbReference type="InterPro" id="IPR053064">
    <property type="entry name" value="Ankyrin-MYND_domain-protein"/>
</dbReference>
<dbReference type="PANTHER" id="PTHR15897:SF2">
    <property type="entry name" value="ANKYRIN REPEAT AND MYND DOMAIN-CONTAINING PROTEIN 1"/>
    <property type="match status" value="1"/>
</dbReference>
<dbReference type="Proteomes" id="UP000027222">
    <property type="component" value="Unassembled WGS sequence"/>
</dbReference>
<feature type="domain" description="MYND-type" evidence="5">
    <location>
        <begin position="5"/>
        <end position="46"/>
    </location>
</feature>
<keyword evidence="3" id="KW-0862">Zinc</keyword>
<dbReference type="EMBL" id="KL142397">
    <property type="protein sequence ID" value="KDR70525.1"/>
    <property type="molecule type" value="Genomic_DNA"/>
</dbReference>
<accession>A0A067SHW8</accession>
<dbReference type="PANTHER" id="PTHR15897">
    <property type="entry name" value="ANKYRIN REPEAT AND MYND DOMAIN PROTEIN 1"/>
    <property type="match status" value="1"/>
</dbReference>
<dbReference type="Gene3D" id="6.10.140.2220">
    <property type="match status" value="1"/>
</dbReference>
<reference evidence="7" key="1">
    <citation type="journal article" date="2014" name="Proc. Natl. Acad. Sci. U.S.A.">
        <title>Extensive sampling of basidiomycete genomes demonstrates inadequacy of the white-rot/brown-rot paradigm for wood decay fungi.</title>
        <authorList>
            <person name="Riley R."/>
            <person name="Salamov A.A."/>
            <person name="Brown D.W."/>
            <person name="Nagy L.G."/>
            <person name="Floudas D."/>
            <person name="Held B.W."/>
            <person name="Levasseur A."/>
            <person name="Lombard V."/>
            <person name="Morin E."/>
            <person name="Otillar R."/>
            <person name="Lindquist E.A."/>
            <person name="Sun H."/>
            <person name="LaButti K.M."/>
            <person name="Schmutz J."/>
            <person name="Jabbour D."/>
            <person name="Luo H."/>
            <person name="Baker S.E."/>
            <person name="Pisabarro A.G."/>
            <person name="Walton J.D."/>
            <person name="Blanchette R.A."/>
            <person name="Henrissat B."/>
            <person name="Martin F."/>
            <person name="Cullen D."/>
            <person name="Hibbett D.S."/>
            <person name="Grigoriev I.V."/>
        </authorList>
    </citation>
    <scope>NUCLEOTIDE SEQUENCE [LARGE SCALE GENOMIC DNA]</scope>
    <source>
        <strain evidence="7">CBS 339.88</strain>
    </source>
</reference>
<keyword evidence="2 4" id="KW-0863">Zinc-finger</keyword>
<dbReference type="OrthoDB" id="9922773at2759"/>
<name>A0A067SHW8_GALM3</name>
<dbReference type="SUPFAM" id="SSF144232">
    <property type="entry name" value="HIT/MYND zinc finger-like"/>
    <property type="match status" value="1"/>
</dbReference>
<gene>
    <name evidence="6" type="ORF">GALMADRAFT_254922</name>
</gene>
<dbReference type="HOGENOM" id="CLU_092131_0_0_1"/>
<evidence type="ECO:0000256" key="1">
    <source>
        <dbReference type="ARBA" id="ARBA00022723"/>
    </source>
</evidence>
<protein>
    <recommendedName>
        <fullName evidence="5">MYND-type domain-containing protein</fullName>
    </recommendedName>
</protein>
<keyword evidence="7" id="KW-1185">Reference proteome</keyword>
<evidence type="ECO:0000256" key="4">
    <source>
        <dbReference type="PROSITE-ProRule" id="PRU00134"/>
    </source>
</evidence>
<evidence type="ECO:0000256" key="2">
    <source>
        <dbReference type="ARBA" id="ARBA00022771"/>
    </source>
</evidence>
<dbReference type="PROSITE" id="PS50865">
    <property type="entry name" value="ZF_MYND_2"/>
    <property type="match status" value="1"/>
</dbReference>
<dbReference type="Pfam" id="PF01753">
    <property type="entry name" value="zf-MYND"/>
    <property type="match status" value="1"/>
</dbReference>
<dbReference type="InterPro" id="IPR002893">
    <property type="entry name" value="Znf_MYND"/>
</dbReference>
<keyword evidence="1" id="KW-0479">Metal-binding</keyword>
<dbReference type="PROSITE" id="PS01360">
    <property type="entry name" value="ZF_MYND_1"/>
    <property type="match status" value="1"/>
</dbReference>
<evidence type="ECO:0000313" key="6">
    <source>
        <dbReference type="EMBL" id="KDR70525.1"/>
    </source>
</evidence>
<proteinExistence type="predicted"/>